<reference evidence="6 7" key="1">
    <citation type="submission" date="2018-04" db="EMBL/GenBank/DDBJ databases">
        <title>The genome of golden apple snail Pomacea canaliculata provides insight into stress tolerance and invasive adaptation.</title>
        <authorList>
            <person name="Liu C."/>
            <person name="Liu B."/>
            <person name="Ren Y."/>
            <person name="Zhang Y."/>
            <person name="Wang H."/>
            <person name="Li S."/>
            <person name="Jiang F."/>
            <person name="Yin L."/>
            <person name="Zhang G."/>
            <person name="Qian W."/>
            <person name="Fan W."/>
        </authorList>
    </citation>
    <scope>NUCLEOTIDE SEQUENCE [LARGE SCALE GENOMIC DNA]</scope>
    <source>
        <strain evidence="6">SZHN2017</strain>
        <tissue evidence="6">Muscle</tissue>
    </source>
</reference>
<organism evidence="6 7">
    <name type="scientific">Pomacea canaliculata</name>
    <name type="common">Golden apple snail</name>
    <dbReference type="NCBI Taxonomy" id="400727"/>
    <lineage>
        <taxon>Eukaryota</taxon>
        <taxon>Metazoa</taxon>
        <taxon>Spiralia</taxon>
        <taxon>Lophotrochozoa</taxon>
        <taxon>Mollusca</taxon>
        <taxon>Gastropoda</taxon>
        <taxon>Caenogastropoda</taxon>
        <taxon>Architaenioglossa</taxon>
        <taxon>Ampullarioidea</taxon>
        <taxon>Ampullariidae</taxon>
        <taxon>Pomacea</taxon>
    </lineage>
</organism>
<dbReference type="SUPFAM" id="SSF50044">
    <property type="entry name" value="SH3-domain"/>
    <property type="match status" value="1"/>
</dbReference>
<evidence type="ECO:0000313" key="6">
    <source>
        <dbReference type="EMBL" id="PVD18853.1"/>
    </source>
</evidence>
<dbReference type="GO" id="GO:0005856">
    <property type="term" value="C:cytoskeleton"/>
    <property type="evidence" value="ECO:0007669"/>
    <property type="project" value="InterPro"/>
</dbReference>
<evidence type="ECO:0000256" key="4">
    <source>
        <dbReference type="PROSITE-ProRule" id="PRU00192"/>
    </source>
</evidence>
<dbReference type="Gene3D" id="2.30.30.40">
    <property type="entry name" value="SH3 Domains"/>
    <property type="match status" value="1"/>
</dbReference>
<dbReference type="Gene3D" id="1.20.58.60">
    <property type="match status" value="2"/>
</dbReference>
<dbReference type="PANTHER" id="PTHR23169">
    <property type="entry name" value="ENVOPLAKIN"/>
    <property type="match status" value="1"/>
</dbReference>
<dbReference type="Pfam" id="PF17902">
    <property type="entry name" value="SH3_10"/>
    <property type="match status" value="1"/>
</dbReference>
<name>A0A2T7NCF3_POMCA</name>
<keyword evidence="2" id="KW-0597">Phosphoprotein</keyword>
<dbReference type="InterPro" id="IPR043197">
    <property type="entry name" value="Plakin"/>
</dbReference>
<evidence type="ECO:0000256" key="2">
    <source>
        <dbReference type="ARBA" id="ARBA00022553"/>
    </source>
</evidence>
<dbReference type="Proteomes" id="UP000245119">
    <property type="component" value="Linkage Group LG14"/>
</dbReference>
<feature type="domain" description="SH3" evidence="5">
    <location>
        <begin position="237"/>
        <end position="294"/>
    </location>
</feature>
<evidence type="ECO:0000256" key="3">
    <source>
        <dbReference type="ARBA" id="ARBA00022737"/>
    </source>
</evidence>
<dbReference type="STRING" id="400727.A0A2T7NCF3"/>
<evidence type="ECO:0000259" key="5">
    <source>
        <dbReference type="PROSITE" id="PS50002"/>
    </source>
</evidence>
<dbReference type="SUPFAM" id="SSF46966">
    <property type="entry name" value="Spectrin repeat"/>
    <property type="match status" value="1"/>
</dbReference>
<accession>A0A2T7NCF3</accession>
<comment type="caution">
    <text evidence="6">The sequence shown here is derived from an EMBL/GenBank/DDBJ whole genome shotgun (WGS) entry which is preliminary data.</text>
</comment>
<dbReference type="InterPro" id="IPR036028">
    <property type="entry name" value="SH3-like_dom_sf"/>
</dbReference>
<protein>
    <recommendedName>
        <fullName evidence="5">SH3 domain-containing protein</fullName>
    </recommendedName>
</protein>
<dbReference type="SUPFAM" id="SSF75399">
    <property type="entry name" value="Plakin repeat"/>
    <property type="match status" value="2"/>
</dbReference>
<dbReference type="AlphaFoldDB" id="A0A2T7NCF3"/>
<dbReference type="SMART" id="SM00250">
    <property type="entry name" value="PLEC"/>
    <property type="match status" value="3"/>
</dbReference>
<dbReference type="InterPro" id="IPR035915">
    <property type="entry name" value="Plakin_repeat_sf"/>
</dbReference>
<gene>
    <name evidence="6" type="ORF">C0Q70_21410</name>
</gene>
<dbReference type="InterPro" id="IPR041615">
    <property type="entry name" value="Desmoplakin_SH3"/>
</dbReference>
<keyword evidence="7" id="KW-1185">Reference proteome</keyword>
<dbReference type="Gene3D" id="3.90.1290.10">
    <property type="entry name" value="Plakin repeat"/>
    <property type="match status" value="2"/>
</dbReference>
<dbReference type="PROSITE" id="PS50002">
    <property type="entry name" value="SH3"/>
    <property type="match status" value="1"/>
</dbReference>
<dbReference type="GO" id="GO:0045104">
    <property type="term" value="P:intermediate filament cytoskeleton organization"/>
    <property type="evidence" value="ECO:0007669"/>
    <property type="project" value="InterPro"/>
</dbReference>
<dbReference type="OrthoDB" id="18740at2759"/>
<dbReference type="InterPro" id="IPR001452">
    <property type="entry name" value="SH3_domain"/>
</dbReference>
<sequence>MEFTQSELETESFGKGRQGVVDALSSQRARTNDIHNFRSKIDKLVETEKLAAETAKDLDGNYNSVSSLSKKRQQCLETVAQIASLEEFIQNMATEFDSRALHLVSKAEVEKQTGSPDQSNESLAKASQTCIQAVRANWQWLFQVMQCAEVHLRNDALYQEFFHEVEEAEYWMETTLTRIHLSFDRNRLQGNRADAEAIQEEINDVLQAFLLWQTKIDYLFDRAKQVVPVPQRVKGIKEPRPVLALTDFDNSEIKFIEGEALTLLDNSDRSKWKVRNSEGKESLVPAVIILIPPPSGEAMDAAIRLRVQLLSLWTTSVKRLGYQLIAFMLLVFRDWNDEETALLQQLSPEDKVELLRVIKYIESTLQEHWQEYGDFQELQERILRLRMIIEEAPEGRESNTEFLQTVVVQIKTLEDLLKKYKDFWAFWETFKVIVELLKQPKFLLVCDKWDQLKYITTAHFVRFWDTNLDIADGDLTKQTASLVLQEAPSEELVSSEVIISEEKEETTTDTLTTSLEEEQSTFIITGVLDPRDNESKLTLQEAIMLGVVDQAKGLYRNPLTGSSMTMTDAMSDGRVLLEIVSKKKIREEKNSYGIITIKITRETRPYTITGVVDPHSETILSVTQAVHDNILDTHNSTYKTETGELISISDAIASGLVHVDYHEDPNAKPEVVSKTYTVHGVVDTRRKQKVSFSDAVRLGLLDRDTGEYINNVTHQKVGVQEAIMRGFIKARVVADPSKLEVDPRNQIVVQKLESAKEKLKKGVRAIKQFKALGKPL</sequence>
<evidence type="ECO:0000313" key="7">
    <source>
        <dbReference type="Proteomes" id="UP000245119"/>
    </source>
</evidence>
<keyword evidence="3" id="KW-0677">Repeat</keyword>
<evidence type="ECO:0000256" key="1">
    <source>
        <dbReference type="ARBA" id="ARBA00022443"/>
    </source>
</evidence>
<dbReference type="InterPro" id="IPR001101">
    <property type="entry name" value="Plectin_repeat"/>
</dbReference>
<keyword evidence="1 4" id="KW-0728">SH3 domain</keyword>
<dbReference type="EMBL" id="PZQS01000014">
    <property type="protein sequence ID" value="PVD18853.1"/>
    <property type="molecule type" value="Genomic_DNA"/>
</dbReference>
<proteinExistence type="predicted"/>